<keyword evidence="2" id="KW-0732">Signal</keyword>
<evidence type="ECO:0000256" key="1">
    <source>
        <dbReference type="SAM" id="Phobius"/>
    </source>
</evidence>
<feature type="transmembrane region" description="Helical" evidence="1">
    <location>
        <begin position="260"/>
        <end position="283"/>
    </location>
</feature>
<keyword evidence="1" id="KW-1133">Transmembrane helix</keyword>
<feature type="transmembrane region" description="Helical" evidence="1">
    <location>
        <begin position="226"/>
        <end position="254"/>
    </location>
</feature>
<keyword evidence="1" id="KW-0472">Membrane</keyword>
<keyword evidence="1" id="KW-0812">Transmembrane</keyword>
<feature type="chain" id="PRO_5045392714" evidence="2">
    <location>
        <begin position="22"/>
        <end position="386"/>
    </location>
</feature>
<dbReference type="Proteomes" id="UP001500064">
    <property type="component" value="Unassembled WGS sequence"/>
</dbReference>
<feature type="transmembrane region" description="Helical" evidence="1">
    <location>
        <begin position="346"/>
        <end position="366"/>
    </location>
</feature>
<evidence type="ECO:0000313" key="4">
    <source>
        <dbReference type="Proteomes" id="UP001500064"/>
    </source>
</evidence>
<gene>
    <name evidence="3" type="ORF">GCM10009733_057950</name>
</gene>
<comment type="caution">
    <text evidence="3">The sequence shown here is derived from an EMBL/GenBank/DDBJ whole genome shotgun (WGS) entry which is preliminary data.</text>
</comment>
<feature type="signal peptide" evidence="2">
    <location>
        <begin position="1"/>
        <end position="21"/>
    </location>
</feature>
<proteinExistence type="predicted"/>
<dbReference type="RefSeq" id="WP_346109670.1">
    <property type="nucleotide sequence ID" value="NZ_BAAAMU010000048.1"/>
</dbReference>
<dbReference type="EMBL" id="BAAAMU010000048">
    <property type="protein sequence ID" value="GAA1653108.1"/>
    <property type="molecule type" value="Genomic_DNA"/>
</dbReference>
<evidence type="ECO:0000313" key="3">
    <source>
        <dbReference type="EMBL" id="GAA1653108.1"/>
    </source>
</evidence>
<sequence length="386" mass="40712">MIMIALACLSLVALLTAAAWAVPVLSRPTLPFGVRVPDDRVSDPAVIAQRRRYTRSVLVLGALAAVLSPSAAVLLGAPHVLQISGVVLGAAQIVLFSIAHRAVSAAKRDGGWYAGVRQAALADTALRTDPVRLPWPLLIPSVLLVLLTAATGLWRLDALPATLPTLRGAGVDPAVRVATTFATAFAPVLSQAALTLLTPLMAAALLRARPELDAARPAGSARRYRVYLSGLTRLLLIGVVCADLTLLLLALQLWEIVPSTVLVTALTWLPMTIAGGAFLFFGIRVGEAGHRLPPEPGEEQESGFVQRDDDRYWRLAGTVYVNRMDPAILVHARLGGRWTLNLGNPAAWAVLAGVAVLALLALLDVIDVPTTGGLSLSVADVPFDGR</sequence>
<feature type="transmembrane region" description="Helical" evidence="1">
    <location>
        <begin position="79"/>
        <end position="99"/>
    </location>
</feature>
<feature type="transmembrane region" description="Helical" evidence="1">
    <location>
        <begin position="137"/>
        <end position="156"/>
    </location>
</feature>
<accession>A0ABP4RKT1</accession>
<keyword evidence="4" id="KW-1185">Reference proteome</keyword>
<feature type="transmembrane region" description="Helical" evidence="1">
    <location>
        <begin position="184"/>
        <end position="206"/>
    </location>
</feature>
<evidence type="ECO:0000256" key="2">
    <source>
        <dbReference type="SAM" id="SignalP"/>
    </source>
</evidence>
<protein>
    <submittedName>
        <fullName evidence="3">DUF1648 domain-containing protein</fullName>
    </submittedName>
</protein>
<name>A0ABP4RKT1_9ACTN</name>
<reference evidence="4" key="1">
    <citation type="journal article" date="2019" name="Int. J. Syst. Evol. Microbiol.">
        <title>The Global Catalogue of Microorganisms (GCM) 10K type strain sequencing project: providing services to taxonomists for standard genome sequencing and annotation.</title>
        <authorList>
            <consortium name="The Broad Institute Genomics Platform"/>
            <consortium name="The Broad Institute Genome Sequencing Center for Infectious Disease"/>
            <person name="Wu L."/>
            <person name="Ma J."/>
        </authorList>
    </citation>
    <scope>NUCLEOTIDE SEQUENCE [LARGE SCALE GENOMIC DNA]</scope>
    <source>
        <strain evidence="4">JCM 13929</strain>
    </source>
</reference>
<organism evidence="3 4">
    <name type="scientific">Nonomuraea maheshkhaliensis</name>
    <dbReference type="NCBI Taxonomy" id="419590"/>
    <lineage>
        <taxon>Bacteria</taxon>
        <taxon>Bacillati</taxon>
        <taxon>Actinomycetota</taxon>
        <taxon>Actinomycetes</taxon>
        <taxon>Streptosporangiales</taxon>
        <taxon>Streptosporangiaceae</taxon>
        <taxon>Nonomuraea</taxon>
    </lineage>
</organism>